<protein>
    <submittedName>
        <fullName evidence="1">Uncharacterized protein</fullName>
    </submittedName>
</protein>
<dbReference type="Proteomes" id="UP000324800">
    <property type="component" value="Unassembled WGS sequence"/>
</dbReference>
<sequence length="121" mass="13819">MKTTHLQQAGPIEEIMQGNAVVPFANDEEYHYSIKEIIPESQMPALIEKENIISLSDTDHDITQIQNSYMSVVLTANIQFDEKFDKIDESYKDELVLFVGLKSGSNLIREYTIQHKGKTID</sequence>
<evidence type="ECO:0000313" key="2">
    <source>
        <dbReference type="Proteomes" id="UP000324800"/>
    </source>
</evidence>
<proteinExistence type="predicted"/>
<accession>A0A5J4X2I2</accession>
<dbReference type="AlphaFoldDB" id="A0A5J4X2I2"/>
<organism evidence="1 2">
    <name type="scientific">Streblomastix strix</name>
    <dbReference type="NCBI Taxonomy" id="222440"/>
    <lineage>
        <taxon>Eukaryota</taxon>
        <taxon>Metamonada</taxon>
        <taxon>Preaxostyla</taxon>
        <taxon>Oxymonadida</taxon>
        <taxon>Streblomastigidae</taxon>
        <taxon>Streblomastix</taxon>
    </lineage>
</organism>
<gene>
    <name evidence="1" type="ORF">EZS28_003813</name>
</gene>
<dbReference type="EMBL" id="SNRW01000525">
    <property type="protein sequence ID" value="KAA6400659.1"/>
    <property type="molecule type" value="Genomic_DNA"/>
</dbReference>
<name>A0A5J4X2I2_9EUKA</name>
<comment type="caution">
    <text evidence="1">The sequence shown here is derived from an EMBL/GenBank/DDBJ whole genome shotgun (WGS) entry which is preliminary data.</text>
</comment>
<reference evidence="1 2" key="1">
    <citation type="submission" date="2019-03" db="EMBL/GenBank/DDBJ databases">
        <title>Single cell metagenomics reveals metabolic interactions within the superorganism composed of flagellate Streblomastix strix and complex community of Bacteroidetes bacteria on its surface.</title>
        <authorList>
            <person name="Treitli S.C."/>
            <person name="Kolisko M."/>
            <person name="Husnik F."/>
            <person name="Keeling P."/>
            <person name="Hampl V."/>
        </authorList>
    </citation>
    <scope>NUCLEOTIDE SEQUENCE [LARGE SCALE GENOMIC DNA]</scope>
    <source>
        <strain evidence="1">ST1C</strain>
    </source>
</reference>
<evidence type="ECO:0000313" key="1">
    <source>
        <dbReference type="EMBL" id="KAA6400659.1"/>
    </source>
</evidence>